<dbReference type="OrthoDB" id="4074025at2"/>
<dbReference type="GO" id="GO:0008726">
    <property type="term" value="F:alkanesulfonate monooxygenase activity"/>
    <property type="evidence" value="ECO:0007669"/>
    <property type="project" value="TreeGrafter"/>
</dbReference>
<evidence type="ECO:0000256" key="3">
    <source>
        <dbReference type="ARBA" id="ARBA00023002"/>
    </source>
</evidence>
<proteinExistence type="predicted"/>
<sequence>MKFHVLLPGCVDTPAITQPWESTLTGADIVRIAQVADECGFEGLLIPEHFVVAADHAETTGRHFVHSTTAQAIMAGATRRIKLGSMVTILPLHNPIVLAKSLATLDWLSGGRAAVTVGLGWQPDEYRAVGVPWEERGARANEYLAAIFELWHNQAPSFDGKYVNFADITFEPKPIQEPHPTVWVAGDADAALRRAARFGDGWAPWLTPPGQIPEKLDRLRSFAEFDGRPLTVFYSLMALLIGLDDTGHVPLDDQASVSSAETQRVVDACGQLATLGVTDTWVPPAPVSELGEYLDSLRWLSEEVIPQLRAA</sequence>
<protein>
    <submittedName>
        <fullName evidence="6">LLM class F420-dependent oxidoreductase</fullName>
    </submittedName>
</protein>
<keyword evidence="4" id="KW-0503">Monooxygenase</keyword>
<keyword evidence="3" id="KW-0560">Oxidoreductase</keyword>
<dbReference type="NCBIfam" id="TIGR03619">
    <property type="entry name" value="F420_Rv2161c"/>
    <property type="match status" value="1"/>
</dbReference>
<dbReference type="RefSeq" id="WP_083169592.1">
    <property type="nucleotide sequence ID" value="NZ_AP022619.1"/>
</dbReference>
<dbReference type="Pfam" id="PF00296">
    <property type="entry name" value="Bac_luciferase"/>
    <property type="match status" value="1"/>
</dbReference>
<evidence type="ECO:0000313" key="6">
    <source>
        <dbReference type="EMBL" id="ORB45555.1"/>
    </source>
</evidence>
<dbReference type="InterPro" id="IPR050172">
    <property type="entry name" value="SsuD_RutA_monooxygenase"/>
</dbReference>
<keyword evidence="2" id="KW-0288">FMN</keyword>
<evidence type="ECO:0000256" key="4">
    <source>
        <dbReference type="ARBA" id="ARBA00023033"/>
    </source>
</evidence>
<dbReference type="PANTHER" id="PTHR42847:SF4">
    <property type="entry name" value="ALKANESULFONATE MONOOXYGENASE-RELATED"/>
    <property type="match status" value="1"/>
</dbReference>
<dbReference type="GO" id="GO:0046306">
    <property type="term" value="P:alkanesulfonate catabolic process"/>
    <property type="evidence" value="ECO:0007669"/>
    <property type="project" value="TreeGrafter"/>
</dbReference>
<gene>
    <name evidence="6" type="ORF">BST39_04975</name>
</gene>
<evidence type="ECO:0000259" key="5">
    <source>
        <dbReference type="Pfam" id="PF00296"/>
    </source>
</evidence>
<evidence type="ECO:0000256" key="1">
    <source>
        <dbReference type="ARBA" id="ARBA00022630"/>
    </source>
</evidence>
<evidence type="ECO:0000313" key="7">
    <source>
        <dbReference type="Proteomes" id="UP000192513"/>
    </source>
</evidence>
<dbReference type="EMBL" id="MVIE01000004">
    <property type="protein sequence ID" value="ORB45555.1"/>
    <property type="molecule type" value="Genomic_DNA"/>
</dbReference>
<dbReference type="InterPro" id="IPR019921">
    <property type="entry name" value="Lucif-like_OxRdtase_Rv2161c"/>
</dbReference>
<comment type="caution">
    <text evidence="6">The sequence shown here is derived from an EMBL/GenBank/DDBJ whole genome shotgun (WGS) entry which is preliminary data.</text>
</comment>
<dbReference type="Gene3D" id="3.20.20.30">
    <property type="entry name" value="Luciferase-like domain"/>
    <property type="match status" value="1"/>
</dbReference>
<keyword evidence="1" id="KW-0285">Flavoprotein</keyword>
<dbReference type="STRING" id="590652.BST39_04975"/>
<evidence type="ECO:0000256" key="2">
    <source>
        <dbReference type="ARBA" id="ARBA00022643"/>
    </source>
</evidence>
<dbReference type="Proteomes" id="UP000192513">
    <property type="component" value="Unassembled WGS sequence"/>
</dbReference>
<reference evidence="6 7" key="1">
    <citation type="submission" date="2017-02" db="EMBL/GenBank/DDBJ databases">
        <title>The new phylogeny of genus Mycobacterium.</title>
        <authorList>
            <person name="Tortoli E."/>
            <person name="Trovato A."/>
            <person name="Cirillo D.M."/>
        </authorList>
    </citation>
    <scope>NUCLEOTIDE SEQUENCE [LARGE SCALE GENOMIC DNA]</scope>
    <source>
        <strain evidence="6 7">DSM 45000</strain>
    </source>
</reference>
<organism evidence="6 7">
    <name type="scientific">Mycobacterium paraseoulense</name>
    <dbReference type="NCBI Taxonomy" id="590652"/>
    <lineage>
        <taxon>Bacteria</taxon>
        <taxon>Bacillati</taxon>
        <taxon>Actinomycetota</taxon>
        <taxon>Actinomycetes</taxon>
        <taxon>Mycobacteriales</taxon>
        <taxon>Mycobacteriaceae</taxon>
        <taxon>Mycobacterium</taxon>
    </lineage>
</organism>
<dbReference type="AlphaFoldDB" id="A0A1X0IF86"/>
<accession>A0A1X0IF86</accession>
<feature type="domain" description="Luciferase-like" evidence="5">
    <location>
        <begin position="1"/>
        <end position="232"/>
    </location>
</feature>
<dbReference type="SUPFAM" id="SSF51679">
    <property type="entry name" value="Bacterial luciferase-like"/>
    <property type="match status" value="1"/>
</dbReference>
<dbReference type="InterPro" id="IPR011251">
    <property type="entry name" value="Luciferase-like_dom"/>
</dbReference>
<dbReference type="PANTHER" id="PTHR42847">
    <property type="entry name" value="ALKANESULFONATE MONOOXYGENASE"/>
    <property type="match status" value="1"/>
</dbReference>
<keyword evidence="7" id="KW-1185">Reference proteome</keyword>
<name>A0A1X0IF86_9MYCO</name>
<dbReference type="InterPro" id="IPR036661">
    <property type="entry name" value="Luciferase-like_sf"/>
</dbReference>